<evidence type="ECO:0000256" key="4">
    <source>
        <dbReference type="PROSITE-ProRule" id="PRU00335"/>
    </source>
</evidence>
<evidence type="ECO:0000256" key="1">
    <source>
        <dbReference type="ARBA" id="ARBA00023015"/>
    </source>
</evidence>
<feature type="domain" description="HTH tetR-type" evidence="5">
    <location>
        <begin position="32"/>
        <end position="92"/>
    </location>
</feature>
<dbReference type="InterPro" id="IPR001647">
    <property type="entry name" value="HTH_TetR"/>
</dbReference>
<evidence type="ECO:0000259" key="5">
    <source>
        <dbReference type="PROSITE" id="PS50977"/>
    </source>
</evidence>
<proteinExistence type="predicted"/>
<accession>A0A3M8TSQ5</accession>
<keyword evidence="1" id="KW-0805">Transcription regulation</keyword>
<dbReference type="InterPro" id="IPR009057">
    <property type="entry name" value="Homeodomain-like_sf"/>
</dbReference>
<evidence type="ECO:0000256" key="3">
    <source>
        <dbReference type="ARBA" id="ARBA00023163"/>
    </source>
</evidence>
<dbReference type="Gene3D" id="1.10.357.10">
    <property type="entry name" value="Tetracycline Repressor, domain 2"/>
    <property type="match status" value="1"/>
</dbReference>
<name>A0A3M8TSQ5_9ACTN</name>
<gene>
    <name evidence="6" type="ORF">EEJ42_37330</name>
</gene>
<organism evidence="6 7">
    <name type="scientific">Streptomyces botrytidirepellens</name>
    <dbReference type="NCBI Taxonomy" id="2486417"/>
    <lineage>
        <taxon>Bacteria</taxon>
        <taxon>Bacillati</taxon>
        <taxon>Actinomycetota</taxon>
        <taxon>Actinomycetes</taxon>
        <taxon>Kitasatosporales</taxon>
        <taxon>Streptomycetaceae</taxon>
        <taxon>Streptomyces</taxon>
    </lineage>
</organism>
<dbReference type="GO" id="GO:0045892">
    <property type="term" value="P:negative regulation of DNA-templated transcription"/>
    <property type="evidence" value="ECO:0007669"/>
    <property type="project" value="InterPro"/>
</dbReference>
<sequence length="237" mass="25812">MSNHVKQCINHCYTAPVRKNASVRGKRTAAEPPALDTIAVAALSVIDEEGPEALSFRAVAQRLDVSHATVFRRCGDFDGLLNACADHLATQLPRVPQDTDWAAATEARFTALYEVLVRHPGLAALRAGHAWWGPELLSRLVEPQLAQSIAAGMAPAAAVRVYRRLYLLTLGAVAFVDHRDEKRALTTARTALAALDPEEFPVLTGQRDVVLPALTDHRVYYDALRQLIRAAAAEHLG</sequence>
<feature type="DNA-binding region" description="H-T-H motif" evidence="4">
    <location>
        <begin position="55"/>
        <end position="74"/>
    </location>
</feature>
<evidence type="ECO:0000256" key="2">
    <source>
        <dbReference type="ARBA" id="ARBA00023125"/>
    </source>
</evidence>
<dbReference type="InterPro" id="IPR004111">
    <property type="entry name" value="Repressor_TetR_C"/>
</dbReference>
<dbReference type="EMBL" id="RIBZ01000731">
    <property type="protein sequence ID" value="RNF96215.1"/>
    <property type="molecule type" value="Genomic_DNA"/>
</dbReference>
<protein>
    <submittedName>
        <fullName evidence="6">TetR/AcrR family transcriptional regulator</fullName>
    </submittedName>
</protein>
<dbReference type="Proteomes" id="UP000275401">
    <property type="component" value="Unassembled WGS sequence"/>
</dbReference>
<dbReference type="AlphaFoldDB" id="A0A3M8TSQ5"/>
<keyword evidence="2 4" id="KW-0238">DNA-binding</keyword>
<evidence type="ECO:0000313" key="6">
    <source>
        <dbReference type="EMBL" id="RNF96215.1"/>
    </source>
</evidence>
<keyword evidence="7" id="KW-1185">Reference proteome</keyword>
<keyword evidence="3" id="KW-0804">Transcription</keyword>
<comment type="caution">
    <text evidence="6">The sequence shown here is derived from an EMBL/GenBank/DDBJ whole genome shotgun (WGS) entry which is preliminary data.</text>
</comment>
<dbReference type="Pfam" id="PF00440">
    <property type="entry name" value="TetR_N"/>
    <property type="match status" value="1"/>
</dbReference>
<dbReference type="SUPFAM" id="SSF46689">
    <property type="entry name" value="Homeodomain-like"/>
    <property type="match status" value="1"/>
</dbReference>
<dbReference type="SUPFAM" id="SSF48498">
    <property type="entry name" value="Tetracyclin repressor-like, C-terminal domain"/>
    <property type="match status" value="1"/>
</dbReference>
<evidence type="ECO:0000313" key="7">
    <source>
        <dbReference type="Proteomes" id="UP000275401"/>
    </source>
</evidence>
<dbReference type="InterPro" id="IPR036271">
    <property type="entry name" value="Tet_transcr_reg_TetR-rel_C_sf"/>
</dbReference>
<dbReference type="Pfam" id="PF02909">
    <property type="entry name" value="TetR_C_1"/>
    <property type="match status" value="1"/>
</dbReference>
<dbReference type="PROSITE" id="PS50977">
    <property type="entry name" value="HTH_TETR_2"/>
    <property type="match status" value="1"/>
</dbReference>
<dbReference type="GO" id="GO:0003677">
    <property type="term" value="F:DNA binding"/>
    <property type="evidence" value="ECO:0007669"/>
    <property type="project" value="UniProtKB-UniRule"/>
</dbReference>
<reference evidence="6 7" key="1">
    <citation type="submission" date="2018-11" db="EMBL/GenBank/DDBJ databases">
        <title>The Potential of Streptomyces as Biocontrol Agents against the Tomato grey mould, Botrytis cinerea (Gray mold) Frontiers in Microbiology.</title>
        <authorList>
            <person name="Li D."/>
        </authorList>
    </citation>
    <scope>NUCLEOTIDE SEQUENCE [LARGE SCALE GENOMIC DNA]</scope>
    <source>
        <strain evidence="6 7">NEAU-LD23</strain>
    </source>
</reference>